<comment type="caution">
    <text evidence="1">The sequence shown here is derived from an EMBL/GenBank/DDBJ whole genome shotgun (WGS) entry which is preliminary data.</text>
</comment>
<accession>A0A2M7AT47</accession>
<evidence type="ECO:0000313" key="2">
    <source>
        <dbReference type="Proteomes" id="UP000231407"/>
    </source>
</evidence>
<dbReference type="Proteomes" id="UP000231407">
    <property type="component" value="Unassembled WGS sequence"/>
</dbReference>
<gene>
    <name evidence="1" type="ORF">COS78_00415</name>
</gene>
<name>A0A2M7AT47_9BACT</name>
<proteinExistence type="predicted"/>
<organism evidence="1 2">
    <name type="scientific">Candidatus Shapirobacteria bacterium CG06_land_8_20_14_3_00_40_12</name>
    <dbReference type="NCBI Taxonomy" id="1974881"/>
    <lineage>
        <taxon>Bacteria</taxon>
        <taxon>Candidatus Shapironibacteriota</taxon>
    </lineage>
</organism>
<dbReference type="AlphaFoldDB" id="A0A2M7AT47"/>
<protein>
    <submittedName>
        <fullName evidence="1">Uncharacterized protein</fullName>
    </submittedName>
</protein>
<evidence type="ECO:0000313" key="1">
    <source>
        <dbReference type="EMBL" id="PIU73787.1"/>
    </source>
</evidence>
<dbReference type="EMBL" id="PEWA01000007">
    <property type="protein sequence ID" value="PIU73787.1"/>
    <property type="molecule type" value="Genomic_DNA"/>
</dbReference>
<reference evidence="2" key="1">
    <citation type="submission" date="2017-09" db="EMBL/GenBank/DDBJ databases">
        <title>Depth-based differentiation of microbial function through sediment-hosted aquifers and enrichment of novel symbionts in the deep terrestrial subsurface.</title>
        <authorList>
            <person name="Probst A.J."/>
            <person name="Ladd B."/>
            <person name="Jarett J.K."/>
            <person name="Geller-Mcgrath D.E."/>
            <person name="Sieber C.M.K."/>
            <person name="Emerson J.B."/>
            <person name="Anantharaman K."/>
            <person name="Thomas B.C."/>
            <person name="Malmstrom R."/>
            <person name="Stieglmeier M."/>
            <person name="Klingl A."/>
            <person name="Woyke T."/>
            <person name="Ryan C.M."/>
            <person name="Banfield J.F."/>
        </authorList>
    </citation>
    <scope>NUCLEOTIDE SEQUENCE [LARGE SCALE GENOMIC DNA]</scope>
</reference>
<sequence length="507" mass="59712">MPQANNQAEIDHINRDHLLAAQKAVLFGSAKAPYDTHEYSDSYFKFPENEQDRMFETIRQMASEAKQITTVIPAYFNEKKYEENEKGEGALAQYKQLISHITELAGYYVYTYTALTIDKDLKQVIDEVEVKIQEFFKQAEVIFHPGKERFTLESNLEPFASILKEPGNRYISDLREQYGPEFTLCLDLTNWVDTSHVYDLNKQVGQQSKYLEEMQKNEKYHEEKKRISAVIETVKAFRLSSSVQYDPEKALDLLQSFEREHFGFFVDRDHSELTGQIKWYNKEKDNIFQELRNYFIAHSETLAKLEFSKLRFVLTSDVRKDSTKLVTAFVRSSSPDQLMNFISQDYSYHPCFSFSRPLYYDTENSNTQSITEKQKKVGDFALEKFASIRDEELEQNWATYSYLLGYISLTKELDAISLGNIMKKIADVYPKNLFFKIHHPAQMNQFCDFLEYLFLQTLDRQDIPKDMAARFISQVEQHDQRYEKVNKRLDSIARRMHKRYVSISSEM</sequence>